<reference evidence="1 2" key="1">
    <citation type="submission" date="2021-03" db="EMBL/GenBank/DDBJ databases">
        <title>Genomic Encyclopedia of Type Strains, Phase IV (KMG-IV): sequencing the most valuable type-strain genomes for metagenomic binning, comparative biology and taxonomic classification.</title>
        <authorList>
            <person name="Goeker M."/>
        </authorList>
    </citation>
    <scope>NUCLEOTIDE SEQUENCE [LARGE SCALE GENOMIC DNA]</scope>
    <source>
        <strain evidence="1 2">DSM 28650</strain>
    </source>
</reference>
<protein>
    <submittedName>
        <fullName evidence="1">Uncharacterized protein</fullName>
    </submittedName>
</protein>
<dbReference type="Proteomes" id="UP001519308">
    <property type="component" value="Unassembled WGS sequence"/>
</dbReference>
<dbReference type="RefSeq" id="WP_021281461.1">
    <property type="nucleotide sequence ID" value="NZ_JAGGLL010000003.1"/>
</dbReference>
<dbReference type="EMBL" id="JAGGLL010000003">
    <property type="protein sequence ID" value="MBP2020823.1"/>
    <property type="molecule type" value="Genomic_DNA"/>
</dbReference>
<name>A0ABS4JZ65_9CLOT</name>
<organism evidence="1 2">
    <name type="scientific">Clostridium punense</name>
    <dbReference type="NCBI Taxonomy" id="1054297"/>
    <lineage>
        <taxon>Bacteria</taxon>
        <taxon>Bacillati</taxon>
        <taxon>Bacillota</taxon>
        <taxon>Clostridia</taxon>
        <taxon>Eubacteriales</taxon>
        <taxon>Clostridiaceae</taxon>
        <taxon>Clostridium</taxon>
    </lineage>
</organism>
<evidence type="ECO:0000313" key="2">
    <source>
        <dbReference type="Proteomes" id="UP001519308"/>
    </source>
</evidence>
<keyword evidence="2" id="KW-1185">Reference proteome</keyword>
<comment type="caution">
    <text evidence="1">The sequence shown here is derived from an EMBL/GenBank/DDBJ whole genome shotgun (WGS) entry which is preliminary data.</text>
</comment>
<evidence type="ECO:0000313" key="1">
    <source>
        <dbReference type="EMBL" id="MBP2020823.1"/>
    </source>
</evidence>
<gene>
    <name evidence="1" type="ORF">J2Z44_000607</name>
</gene>
<proteinExistence type="predicted"/>
<sequence length="158" mass="18372">MKELLIDMELLLELISEDTRGEGDSYLNLISGELSYIPRSVINALEDNTKISELEDWEKSLIDEASNILKLNSQDYLFVPIVEENFTLSVMKEYTLSIINTALKEKLLNSLKGQNYSYDFNAILLKEGDIDNFYDFKDYKYHEYAQKWLFKNGIQGTD</sequence>
<accession>A0ABS4JZ65</accession>